<gene>
    <name evidence="2" type="ORF">NEE01_06120</name>
</gene>
<keyword evidence="1" id="KW-0732">Signal</keyword>
<keyword evidence="3" id="KW-1185">Reference proteome</keyword>
<evidence type="ECO:0000313" key="2">
    <source>
        <dbReference type="EMBL" id="MCW6534361.1"/>
    </source>
</evidence>
<feature type="chain" id="PRO_5041207858" evidence="1">
    <location>
        <begin position="22"/>
        <end position="106"/>
    </location>
</feature>
<evidence type="ECO:0000256" key="1">
    <source>
        <dbReference type="SAM" id="SignalP"/>
    </source>
</evidence>
<name>A0AA41Z836_9SPHN</name>
<dbReference type="Proteomes" id="UP001165565">
    <property type="component" value="Unassembled WGS sequence"/>
</dbReference>
<dbReference type="EMBL" id="JANFAV010000003">
    <property type="protein sequence ID" value="MCW6534361.1"/>
    <property type="molecule type" value="Genomic_DNA"/>
</dbReference>
<sequence>MKTILSLAALAAAVVGAPAFAQSDAPLPSVSVRHADLDLSNPRDVKRLDYRIVHAVTGVCGTASSADPEGQTNVQRCRVETLAAANTQRAALLAAVPSRAILASAR</sequence>
<protein>
    <submittedName>
        <fullName evidence="2">UrcA family protein</fullName>
    </submittedName>
</protein>
<reference evidence="2" key="1">
    <citation type="submission" date="2022-06" db="EMBL/GenBank/DDBJ databases">
        <title>Sphingomonas sp. nov. isolated from rhizosphere soil of tomato.</title>
        <authorList>
            <person name="Dong H."/>
            <person name="Gao R."/>
        </authorList>
    </citation>
    <scope>NUCLEOTIDE SEQUENCE</scope>
    <source>
        <strain evidence="2">MMSM24</strain>
    </source>
</reference>
<comment type="caution">
    <text evidence="2">The sequence shown here is derived from an EMBL/GenBank/DDBJ whole genome shotgun (WGS) entry which is preliminary data.</text>
</comment>
<dbReference type="InterPro" id="IPR030972">
    <property type="entry name" value="UrcA_uranyl"/>
</dbReference>
<dbReference type="RefSeq" id="WP_265268284.1">
    <property type="nucleotide sequence ID" value="NZ_JANFAV010000003.1"/>
</dbReference>
<dbReference type="NCBIfam" id="TIGR04433">
    <property type="entry name" value="UrcA_uranyl"/>
    <property type="match status" value="1"/>
</dbReference>
<proteinExistence type="predicted"/>
<evidence type="ECO:0000313" key="3">
    <source>
        <dbReference type="Proteomes" id="UP001165565"/>
    </source>
</evidence>
<organism evidence="2 3">
    <name type="scientific">Sphingomonas lycopersici</name>
    <dbReference type="NCBI Taxonomy" id="2951807"/>
    <lineage>
        <taxon>Bacteria</taxon>
        <taxon>Pseudomonadati</taxon>
        <taxon>Pseudomonadota</taxon>
        <taxon>Alphaproteobacteria</taxon>
        <taxon>Sphingomonadales</taxon>
        <taxon>Sphingomonadaceae</taxon>
        <taxon>Sphingomonas</taxon>
    </lineage>
</organism>
<feature type="signal peptide" evidence="1">
    <location>
        <begin position="1"/>
        <end position="21"/>
    </location>
</feature>
<accession>A0AA41Z836</accession>
<dbReference type="AlphaFoldDB" id="A0AA41Z836"/>